<feature type="compositionally biased region" description="Polar residues" evidence="1">
    <location>
        <begin position="507"/>
        <end position="518"/>
    </location>
</feature>
<evidence type="ECO:0000259" key="2">
    <source>
        <dbReference type="SMART" id="SM00731"/>
    </source>
</evidence>
<keyword evidence="4" id="KW-1185">Reference proteome</keyword>
<evidence type="ECO:0000256" key="1">
    <source>
        <dbReference type="SAM" id="MobiDB-lite"/>
    </source>
</evidence>
<feature type="compositionally biased region" description="Acidic residues" evidence="1">
    <location>
        <begin position="212"/>
        <end position="222"/>
    </location>
</feature>
<dbReference type="GO" id="GO:0006950">
    <property type="term" value="P:response to stress"/>
    <property type="evidence" value="ECO:0007669"/>
    <property type="project" value="UniProtKB-ARBA"/>
</dbReference>
<feature type="compositionally biased region" description="Polar residues" evidence="1">
    <location>
        <begin position="324"/>
        <end position="335"/>
    </location>
</feature>
<dbReference type="Pfam" id="PF17283">
    <property type="entry name" value="Zn_ribbon_SprT"/>
    <property type="match status" value="1"/>
</dbReference>
<protein>
    <recommendedName>
        <fullName evidence="2">SprT-like domain-containing protein</fullName>
    </recommendedName>
</protein>
<proteinExistence type="predicted"/>
<feature type="domain" description="SprT-like" evidence="2">
    <location>
        <begin position="461"/>
        <end position="637"/>
    </location>
</feature>
<feature type="compositionally biased region" description="Basic and acidic residues" evidence="1">
    <location>
        <begin position="280"/>
        <end position="301"/>
    </location>
</feature>
<dbReference type="VEuPathDB" id="FungiDB:ASPVEDRAFT_84038"/>
<dbReference type="GO" id="GO:0005634">
    <property type="term" value="C:nucleus"/>
    <property type="evidence" value="ECO:0007669"/>
    <property type="project" value="TreeGrafter"/>
</dbReference>
<dbReference type="InterPro" id="IPR006640">
    <property type="entry name" value="SprT-like_domain"/>
</dbReference>
<dbReference type="SMART" id="SM00731">
    <property type="entry name" value="SprT"/>
    <property type="match status" value="1"/>
</dbReference>
<sequence length="672" mass="76177">MARLNTRSQAKQDDSRERSRPQRLTERYVSPPAKEHRREQRTMATATLFDKRPGPTEKPALGRSKSTRSRAKMVAEQQFDIFADSDGTTDRDTPKAKKATPLKLARTNSMMLPLPQQPRTRTSRKSELYNYDKENDPLEEELDPEPEPTSLSRNPSDASSTRRSPTRNRNTQQFTTYRQQHNESEDENGDDSFNSLDDFIVSDNDEPSYHETEDDETEEDEEEHKASPPPTQRRRLLRGRRPDPTAEIEKALLESTRRPDLRLEPSLPAAFAAPSPNSDRVARKLFQKDTDVSDKMDRLNLEDSDPSSQLQNDLFGAAIDLDSISHTPPKESSFQTPPPSPSKSVLRSPTKDKIRIPPTPHRESTDEFWSLEATNNWIDQHSPRKVNQLLPEFDESDCEFELKSKSLGDKKQTKPPSKTALKKAEVEARKAAVARKKSFDNKKPALAEDFLKVLDDTVSGGEVQRRAADTGGVRIVWSKTLQTTAGRANWKRDRSLPTHDRSVTPPDFSSSGNETPSVKTKHYATIELAERIIDDEDRLINTLAHEYCHLANYMVSNVRNQPHGASFQAWGQKCKEALRDHPVYGGRIEVTTRHSYKIDYKYVWTCVDCCQNYGRHSKSIDPSKHRCGKCKGILQQIKPKPRSVSPRKKQPTPPAGAVNDVAKGLEVVELSP</sequence>
<feature type="region of interest" description="Disordered" evidence="1">
    <location>
        <begin position="1"/>
        <end position="367"/>
    </location>
</feature>
<feature type="compositionally biased region" description="Basic and acidic residues" evidence="1">
    <location>
        <begin position="349"/>
        <end position="365"/>
    </location>
</feature>
<evidence type="ECO:0000313" key="4">
    <source>
        <dbReference type="Proteomes" id="UP000184073"/>
    </source>
</evidence>
<dbReference type="GeneID" id="63732999"/>
<dbReference type="RefSeq" id="XP_040668308.1">
    <property type="nucleotide sequence ID" value="XM_040817488.1"/>
</dbReference>
<dbReference type="PANTHER" id="PTHR23099:SF0">
    <property type="entry name" value="GERM CELL NUCLEAR ACIDIC PROTEIN"/>
    <property type="match status" value="1"/>
</dbReference>
<feature type="compositionally biased region" description="Low complexity" evidence="1">
    <location>
        <begin position="159"/>
        <end position="171"/>
    </location>
</feature>
<feature type="compositionally biased region" description="Acidic residues" evidence="1">
    <location>
        <begin position="137"/>
        <end position="146"/>
    </location>
</feature>
<evidence type="ECO:0000313" key="3">
    <source>
        <dbReference type="EMBL" id="OJJ02546.1"/>
    </source>
</evidence>
<feature type="compositionally biased region" description="Basic and acidic residues" evidence="1">
    <location>
        <begin position="240"/>
        <end position="263"/>
    </location>
</feature>
<accession>A0A1L9PM79</accession>
<feature type="compositionally biased region" description="Basic and acidic residues" evidence="1">
    <location>
        <begin position="10"/>
        <end position="26"/>
    </location>
</feature>
<feature type="region of interest" description="Disordered" evidence="1">
    <location>
        <begin position="638"/>
        <end position="661"/>
    </location>
</feature>
<gene>
    <name evidence="3" type="ORF">ASPVEDRAFT_84038</name>
</gene>
<dbReference type="OrthoDB" id="20772at2759"/>
<feature type="compositionally biased region" description="Polar residues" evidence="1">
    <location>
        <begin position="149"/>
        <end position="158"/>
    </location>
</feature>
<feature type="compositionally biased region" description="Basic residues" evidence="1">
    <location>
        <begin position="639"/>
        <end position="650"/>
    </location>
</feature>
<dbReference type="STRING" id="1036611.A0A1L9PM79"/>
<dbReference type="InterPro" id="IPR035240">
    <property type="entry name" value="SprT_Zn_ribbon"/>
</dbReference>
<dbReference type="EMBL" id="KV878129">
    <property type="protein sequence ID" value="OJJ02546.1"/>
    <property type="molecule type" value="Genomic_DNA"/>
</dbReference>
<organism evidence="3 4">
    <name type="scientific">Aspergillus versicolor CBS 583.65</name>
    <dbReference type="NCBI Taxonomy" id="1036611"/>
    <lineage>
        <taxon>Eukaryota</taxon>
        <taxon>Fungi</taxon>
        <taxon>Dikarya</taxon>
        <taxon>Ascomycota</taxon>
        <taxon>Pezizomycotina</taxon>
        <taxon>Eurotiomycetes</taxon>
        <taxon>Eurotiomycetidae</taxon>
        <taxon>Eurotiales</taxon>
        <taxon>Aspergillaceae</taxon>
        <taxon>Aspergillus</taxon>
        <taxon>Aspergillus subgen. Nidulantes</taxon>
    </lineage>
</organism>
<reference evidence="4" key="1">
    <citation type="journal article" date="2017" name="Genome Biol.">
        <title>Comparative genomics reveals high biological diversity and specific adaptations in the industrially and medically important fungal genus Aspergillus.</title>
        <authorList>
            <person name="de Vries R.P."/>
            <person name="Riley R."/>
            <person name="Wiebenga A."/>
            <person name="Aguilar-Osorio G."/>
            <person name="Amillis S."/>
            <person name="Uchima C.A."/>
            <person name="Anderluh G."/>
            <person name="Asadollahi M."/>
            <person name="Askin M."/>
            <person name="Barry K."/>
            <person name="Battaglia E."/>
            <person name="Bayram O."/>
            <person name="Benocci T."/>
            <person name="Braus-Stromeyer S.A."/>
            <person name="Caldana C."/>
            <person name="Canovas D."/>
            <person name="Cerqueira G.C."/>
            <person name="Chen F."/>
            <person name="Chen W."/>
            <person name="Choi C."/>
            <person name="Clum A."/>
            <person name="Dos Santos R.A."/>
            <person name="Damasio A.R."/>
            <person name="Diallinas G."/>
            <person name="Emri T."/>
            <person name="Fekete E."/>
            <person name="Flipphi M."/>
            <person name="Freyberg S."/>
            <person name="Gallo A."/>
            <person name="Gournas C."/>
            <person name="Habgood R."/>
            <person name="Hainaut M."/>
            <person name="Harispe M.L."/>
            <person name="Henrissat B."/>
            <person name="Hilden K.S."/>
            <person name="Hope R."/>
            <person name="Hossain A."/>
            <person name="Karabika E."/>
            <person name="Karaffa L."/>
            <person name="Karanyi Z."/>
            <person name="Krasevec N."/>
            <person name="Kuo A."/>
            <person name="Kusch H."/>
            <person name="LaButti K."/>
            <person name="Lagendijk E.L."/>
            <person name="Lapidus A."/>
            <person name="Levasseur A."/>
            <person name="Lindquist E."/>
            <person name="Lipzen A."/>
            <person name="Logrieco A.F."/>
            <person name="MacCabe A."/>
            <person name="Maekelae M.R."/>
            <person name="Malavazi I."/>
            <person name="Melin P."/>
            <person name="Meyer V."/>
            <person name="Mielnichuk N."/>
            <person name="Miskei M."/>
            <person name="Molnar A.P."/>
            <person name="Mule G."/>
            <person name="Ngan C.Y."/>
            <person name="Orejas M."/>
            <person name="Orosz E."/>
            <person name="Ouedraogo J.P."/>
            <person name="Overkamp K.M."/>
            <person name="Park H.-S."/>
            <person name="Perrone G."/>
            <person name="Piumi F."/>
            <person name="Punt P.J."/>
            <person name="Ram A.F."/>
            <person name="Ramon A."/>
            <person name="Rauscher S."/>
            <person name="Record E."/>
            <person name="Riano-Pachon D.M."/>
            <person name="Robert V."/>
            <person name="Roehrig J."/>
            <person name="Ruller R."/>
            <person name="Salamov A."/>
            <person name="Salih N.S."/>
            <person name="Samson R.A."/>
            <person name="Sandor E."/>
            <person name="Sanguinetti M."/>
            <person name="Schuetze T."/>
            <person name="Sepcic K."/>
            <person name="Shelest E."/>
            <person name="Sherlock G."/>
            <person name="Sophianopoulou V."/>
            <person name="Squina F.M."/>
            <person name="Sun H."/>
            <person name="Susca A."/>
            <person name="Todd R.B."/>
            <person name="Tsang A."/>
            <person name="Unkles S.E."/>
            <person name="van de Wiele N."/>
            <person name="van Rossen-Uffink D."/>
            <person name="Oliveira J.V."/>
            <person name="Vesth T.C."/>
            <person name="Visser J."/>
            <person name="Yu J.-H."/>
            <person name="Zhou M."/>
            <person name="Andersen M.R."/>
            <person name="Archer D.B."/>
            <person name="Baker S.E."/>
            <person name="Benoit I."/>
            <person name="Brakhage A.A."/>
            <person name="Braus G.H."/>
            <person name="Fischer R."/>
            <person name="Frisvad J.C."/>
            <person name="Goldman G.H."/>
            <person name="Houbraken J."/>
            <person name="Oakley B."/>
            <person name="Pocsi I."/>
            <person name="Scazzocchio C."/>
            <person name="Seiboth B."/>
            <person name="vanKuyk P.A."/>
            <person name="Wortman J."/>
            <person name="Dyer P.S."/>
            <person name="Grigoriev I.V."/>
        </authorList>
    </citation>
    <scope>NUCLEOTIDE SEQUENCE [LARGE SCALE GENOMIC DNA]</scope>
    <source>
        <strain evidence="4">CBS 583.65</strain>
    </source>
</reference>
<name>A0A1L9PM79_ASPVE</name>
<feature type="compositionally biased region" description="Low complexity" evidence="1">
    <location>
        <begin position="265"/>
        <end position="278"/>
    </location>
</feature>
<dbReference type="AlphaFoldDB" id="A0A1L9PM79"/>
<feature type="compositionally biased region" description="Basic and acidic residues" evidence="1">
    <location>
        <begin position="124"/>
        <end position="136"/>
    </location>
</feature>
<feature type="compositionally biased region" description="Basic and acidic residues" evidence="1">
    <location>
        <begin position="490"/>
        <end position="502"/>
    </location>
</feature>
<dbReference type="Proteomes" id="UP000184073">
    <property type="component" value="Unassembled WGS sequence"/>
</dbReference>
<feature type="region of interest" description="Disordered" evidence="1">
    <location>
        <begin position="487"/>
        <end position="519"/>
    </location>
</feature>
<dbReference type="PANTHER" id="PTHR23099">
    <property type="entry name" value="TRANSCRIPTIONAL REGULATOR"/>
    <property type="match status" value="1"/>
</dbReference>
<dbReference type="Pfam" id="PF10263">
    <property type="entry name" value="SprT-like"/>
    <property type="match status" value="1"/>
</dbReference>